<reference evidence="5" key="2">
    <citation type="submission" date="2025-08" db="UniProtKB">
        <authorList>
            <consortium name="RefSeq"/>
        </authorList>
    </citation>
    <scope>IDENTIFICATION</scope>
    <source>
        <tissue evidence="5">Blood</tissue>
    </source>
</reference>
<evidence type="ECO:0000256" key="3">
    <source>
        <dbReference type="SAM" id="SignalP"/>
    </source>
</evidence>
<feature type="region of interest" description="Disordered" evidence="1">
    <location>
        <begin position="333"/>
        <end position="355"/>
    </location>
</feature>
<accession>A0ABM3NNU6</accession>
<feature type="transmembrane region" description="Helical" evidence="2">
    <location>
        <begin position="137"/>
        <end position="162"/>
    </location>
</feature>
<feature type="region of interest" description="Disordered" evidence="1">
    <location>
        <begin position="74"/>
        <end position="131"/>
    </location>
</feature>
<dbReference type="RefSeq" id="XP_053061104.1">
    <property type="nucleotide sequence ID" value="XM_053205129.1"/>
</dbReference>
<feature type="signal peptide" evidence="3">
    <location>
        <begin position="1"/>
        <end position="18"/>
    </location>
</feature>
<gene>
    <name evidence="5" type="primary">CC1H1orf159</name>
</gene>
<organism evidence="4 5">
    <name type="scientific">Acinonyx jubatus</name>
    <name type="common">Cheetah</name>
    <dbReference type="NCBI Taxonomy" id="32536"/>
    <lineage>
        <taxon>Eukaryota</taxon>
        <taxon>Metazoa</taxon>
        <taxon>Chordata</taxon>
        <taxon>Craniata</taxon>
        <taxon>Vertebrata</taxon>
        <taxon>Euteleostomi</taxon>
        <taxon>Mammalia</taxon>
        <taxon>Eutheria</taxon>
        <taxon>Laurasiatheria</taxon>
        <taxon>Carnivora</taxon>
        <taxon>Feliformia</taxon>
        <taxon>Felidae</taxon>
        <taxon>Felinae</taxon>
        <taxon>Acinonyx</taxon>
    </lineage>
</organism>
<dbReference type="InterPro" id="IPR027888">
    <property type="entry name" value="DUF4501"/>
</dbReference>
<keyword evidence="2" id="KW-1133">Transmembrane helix</keyword>
<dbReference type="PANTHER" id="PTHR16247">
    <property type="entry name" value="RIKEN CDNA 9430015G10 GENE"/>
    <property type="match status" value="1"/>
</dbReference>
<protein>
    <submittedName>
        <fullName evidence="5">Uncharacterized protein C1orf159 homolog isoform X1</fullName>
    </submittedName>
</protein>
<dbReference type="Pfam" id="PF14946">
    <property type="entry name" value="DUF4501"/>
    <property type="match status" value="1"/>
</dbReference>
<evidence type="ECO:0000313" key="4">
    <source>
        <dbReference type="Proteomes" id="UP001652583"/>
    </source>
</evidence>
<evidence type="ECO:0000256" key="2">
    <source>
        <dbReference type="SAM" id="Phobius"/>
    </source>
</evidence>
<feature type="chain" id="PRO_5046098352" evidence="3">
    <location>
        <begin position="19"/>
        <end position="450"/>
    </location>
</feature>
<proteinExistence type="predicted"/>
<feature type="compositionally biased region" description="Low complexity" evidence="1">
    <location>
        <begin position="94"/>
        <end position="116"/>
    </location>
</feature>
<dbReference type="GeneID" id="106988749"/>
<keyword evidence="2" id="KW-0812">Transmembrane</keyword>
<name>A0ABM3NNU6_ACIJB</name>
<sequence length="450" mass="47362">MELQRAVLLAGLLVEVASKSSESVGQQPECCVDLVDVNATCQSTSPCGPGCYRHRNEDGSISCVRCRNGTYHGSECRGRTSLPGRPAAPPTGPAWPASRRGASSPSSGGTAAGWGTHFPVNRSTGTPGRPDFGGPQVAASLFLGTFFISSGLILSVAGFFYLKRTSKLPKVFYGRNKAPALQPGEAVSNQKDGLSAPVSWASVLGAACTSHCAFSPFQGCYDSPATVLSAEAALCQTRAAFGQGHRPHCHLLGGGPGQQRLTRGPTHNSAHRLGESPAHRGQVWTRPLAQLDRLPATDAQLEPAQLLEGMVTCPCGHCCSFLCPLGVRRRGPRRRWGDQAQGPPPQLQGPRGSEVTLHCPSVPIRGWEAGAESQGRTCRTVQTPLVSVAPEVGGGGVPSCGSLWGGRQTCEDTRSSPFPHLHQTLAANLGTKQEMKSHVQPGQQVQPVRP</sequence>
<feature type="compositionally biased region" description="Low complexity" evidence="1">
    <location>
        <begin position="439"/>
        <end position="450"/>
    </location>
</feature>
<evidence type="ECO:0000256" key="1">
    <source>
        <dbReference type="SAM" id="MobiDB-lite"/>
    </source>
</evidence>
<evidence type="ECO:0000313" key="5">
    <source>
        <dbReference type="RefSeq" id="XP_053061104.1"/>
    </source>
</evidence>
<dbReference type="PANTHER" id="PTHR16247:SF0">
    <property type="entry name" value="RIKEN CDNA 9430015G10 GENE"/>
    <property type="match status" value="1"/>
</dbReference>
<dbReference type="Proteomes" id="UP001652583">
    <property type="component" value="Chromosome C1"/>
</dbReference>
<keyword evidence="3" id="KW-0732">Signal</keyword>
<keyword evidence="4" id="KW-1185">Reference proteome</keyword>
<feature type="region of interest" description="Disordered" evidence="1">
    <location>
        <begin position="428"/>
        <end position="450"/>
    </location>
</feature>
<reference evidence="4" key="1">
    <citation type="submission" date="2025-05" db="UniProtKB">
        <authorList>
            <consortium name="RefSeq"/>
        </authorList>
    </citation>
    <scope>NUCLEOTIDE SEQUENCE [LARGE SCALE GENOMIC DNA]</scope>
</reference>
<keyword evidence="2" id="KW-0472">Membrane</keyword>